<gene>
    <name evidence="1" type="ORF">QQS21_011920</name>
</gene>
<dbReference type="AlphaFoldDB" id="A0AAJ0FT76"/>
<comment type="caution">
    <text evidence="1">The sequence shown here is derived from an EMBL/GenBank/DDBJ whole genome shotgun (WGS) entry which is preliminary data.</text>
</comment>
<dbReference type="Proteomes" id="UP001251528">
    <property type="component" value="Unassembled WGS sequence"/>
</dbReference>
<evidence type="ECO:0000313" key="2">
    <source>
        <dbReference type="Proteomes" id="UP001251528"/>
    </source>
</evidence>
<sequence>MAKRISSFSFEAAGIASCGACMKYFTESSEDADDATIIEALKSSRHDGGANVRKN</sequence>
<accession>A0AAJ0FT76</accession>
<dbReference type="EMBL" id="JASWJB010000444">
    <property type="protein sequence ID" value="KAK2590398.1"/>
    <property type="molecule type" value="Genomic_DNA"/>
</dbReference>
<protein>
    <submittedName>
        <fullName evidence="1">Uncharacterized protein</fullName>
    </submittedName>
</protein>
<keyword evidence="2" id="KW-1185">Reference proteome</keyword>
<evidence type="ECO:0000313" key="1">
    <source>
        <dbReference type="EMBL" id="KAK2590398.1"/>
    </source>
</evidence>
<name>A0AAJ0FT76_9HYPO</name>
<organism evidence="1 2">
    <name type="scientific">Conoideocrella luteorostrata</name>
    <dbReference type="NCBI Taxonomy" id="1105319"/>
    <lineage>
        <taxon>Eukaryota</taxon>
        <taxon>Fungi</taxon>
        <taxon>Dikarya</taxon>
        <taxon>Ascomycota</taxon>
        <taxon>Pezizomycotina</taxon>
        <taxon>Sordariomycetes</taxon>
        <taxon>Hypocreomycetidae</taxon>
        <taxon>Hypocreales</taxon>
        <taxon>Clavicipitaceae</taxon>
        <taxon>Conoideocrella</taxon>
    </lineage>
</organism>
<proteinExistence type="predicted"/>
<reference evidence="1" key="1">
    <citation type="submission" date="2023-06" db="EMBL/GenBank/DDBJ databases">
        <title>Conoideocrella luteorostrata (Hypocreales: Clavicipitaceae), a potential biocontrol fungus for elongate hemlock scale in United States Christmas tree production areas.</title>
        <authorList>
            <person name="Barrett H."/>
            <person name="Lovett B."/>
            <person name="Macias A.M."/>
            <person name="Stajich J.E."/>
            <person name="Kasson M.T."/>
        </authorList>
    </citation>
    <scope>NUCLEOTIDE SEQUENCE</scope>
    <source>
        <strain evidence="1">ARSEF 14590</strain>
    </source>
</reference>